<dbReference type="Gene3D" id="3.30.70.260">
    <property type="match status" value="1"/>
</dbReference>
<dbReference type="InterPro" id="IPR004095">
    <property type="entry name" value="TGS"/>
</dbReference>
<name>A0A1B4XC92_9GAMM</name>
<dbReference type="PROSITE" id="PS51671">
    <property type="entry name" value="ACT"/>
    <property type="match status" value="1"/>
</dbReference>
<dbReference type="InterPro" id="IPR003607">
    <property type="entry name" value="HD/PDEase_dom"/>
</dbReference>
<dbReference type="InterPro" id="IPR002912">
    <property type="entry name" value="ACT_dom"/>
</dbReference>
<dbReference type="InterPro" id="IPR033655">
    <property type="entry name" value="TGS_RelA/SpoT"/>
</dbReference>
<dbReference type="Pfam" id="PF02824">
    <property type="entry name" value="TGS"/>
    <property type="match status" value="1"/>
</dbReference>
<dbReference type="Gene3D" id="3.30.460.10">
    <property type="entry name" value="Beta Polymerase, domain 2"/>
    <property type="match status" value="1"/>
</dbReference>
<dbReference type="InterPro" id="IPR004811">
    <property type="entry name" value="RelA/Spo_fam"/>
</dbReference>
<dbReference type="Pfam" id="PF04607">
    <property type="entry name" value="RelA_SpoT"/>
    <property type="match status" value="1"/>
</dbReference>
<comment type="catalytic activity">
    <reaction evidence="4">
        <text>guanosine 3',5'-bis(diphosphate) + H2O = GDP + diphosphate + H(+)</text>
        <dbReference type="Rhea" id="RHEA:14253"/>
        <dbReference type="ChEBI" id="CHEBI:15377"/>
        <dbReference type="ChEBI" id="CHEBI:15378"/>
        <dbReference type="ChEBI" id="CHEBI:33019"/>
        <dbReference type="ChEBI" id="CHEBI:58189"/>
        <dbReference type="ChEBI" id="CHEBI:77828"/>
        <dbReference type="EC" id="3.1.7.2"/>
    </reaction>
</comment>
<dbReference type="GO" id="GO:0008893">
    <property type="term" value="F:guanosine-3',5'-bis(diphosphate) 3'-diphosphatase activity"/>
    <property type="evidence" value="ECO:0007669"/>
    <property type="project" value="UniProtKB-EC"/>
</dbReference>
<dbReference type="CDD" id="cd05399">
    <property type="entry name" value="NT_Rel-Spo_like"/>
    <property type="match status" value="1"/>
</dbReference>
<evidence type="ECO:0000256" key="6">
    <source>
        <dbReference type="SAM" id="MobiDB-lite"/>
    </source>
</evidence>
<dbReference type="GO" id="GO:0042594">
    <property type="term" value="P:response to starvation"/>
    <property type="evidence" value="ECO:0007669"/>
    <property type="project" value="TreeGrafter"/>
</dbReference>
<dbReference type="SMART" id="SM00471">
    <property type="entry name" value="HDc"/>
    <property type="match status" value="1"/>
</dbReference>
<dbReference type="FunFam" id="3.30.460.10:FF:000001">
    <property type="entry name" value="GTP pyrophosphokinase RelA"/>
    <property type="match status" value="1"/>
</dbReference>
<dbReference type="Gene3D" id="1.10.3210.10">
    <property type="entry name" value="Hypothetical protein af1432"/>
    <property type="match status" value="1"/>
</dbReference>
<evidence type="ECO:0000259" key="8">
    <source>
        <dbReference type="PROSITE" id="PS51831"/>
    </source>
</evidence>
<dbReference type="Proteomes" id="UP000243180">
    <property type="component" value="Chromosome"/>
</dbReference>
<evidence type="ECO:0000259" key="7">
    <source>
        <dbReference type="PROSITE" id="PS51671"/>
    </source>
</evidence>
<dbReference type="UniPathway" id="UPA00908">
    <property type="reaction ID" value="UER00886"/>
</dbReference>
<dbReference type="GO" id="GO:0005886">
    <property type="term" value="C:plasma membrane"/>
    <property type="evidence" value="ECO:0007669"/>
    <property type="project" value="TreeGrafter"/>
</dbReference>
<dbReference type="SUPFAM" id="SSF81271">
    <property type="entry name" value="TGS-like"/>
    <property type="match status" value="1"/>
</dbReference>
<dbReference type="CDD" id="cd04876">
    <property type="entry name" value="ACT_RelA-SpoT"/>
    <property type="match status" value="1"/>
</dbReference>
<dbReference type="FunFam" id="1.10.3210.10:FF:000001">
    <property type="entry name" value="GTP pyrophosphokinase RelA"/>
    <property type="match status" value="1"/>
</dbReference>
<dbReference type="AlphaFoldDB" id="A0A1B4XC92"/>
<dbReference type="SUPFAM" id="SSF81301">
    <property type="entry name" value="Nucleotidyltransferase"/>
    <property type="match status" value="1"/>
</dbReference>
<keyword evidence="1 10" id="KW-0378">Hydrolase</keyword>
<feature type="domain" description="ACT" evidence="7">
    <location>
        <begin position="678"/>
        <end position="752"/>
    </location>
</feature>
<dbReference type="PANTHER" id="PTHR21262">
    <property type="entry name" value="GUANOSINE-3',5'-BIS DIPHOSPHATE 3'-PYROPHOSPHOHYDROLASE"/>
    <property type="match status" value="1"/>
</dbReference>
<evidence type="ECO:0000259" key="9">
    <source>
        <dbReference type="PROSITE" id="PS51880"/>
    </source>
</evidence>
<dbReference type="InterPro" id="IPR045865">
    <property type="entry name" value="ACT-like_dom_sf"/>
</dbReference>
<dbReference type="PANTHER" id="PTHR21262:SF36">
    <property type="entry name" value="BIFUNCTIONAL (P)PPGPP SYNTHASE_HYDROLASE SPOT"/>
    <property type="match status" value="1"/>
</dbReference>
<reference evidence="10 11" key="1">
    <citation type="submission" date="2015-05" db="EMBL/GenBank/DDBJ databases">
        <title>Complete genome sequence of a sulfur-oxidizing gammaproteobacterium strain HA5.</title>
        <authorList>
            <person name="Miura A."/>
            <person name="Kojima H."/>
            <person name="Fukui M."/>
        </authorList>
    </citation>
    <scope>NUCLEOTIDE SEQUENCE [LARGE SCALE GENOMIC DNA]</scope>
    <source>
        <strain evidence="10 11">HA5</strain>
    </source>
</reference>
<evidence type="ECO:0000256" key="3">
    <source>
        <dbReference type="ARBA" id="ARBA00024387"/>
    </source>
</evidence>
<dbReference type="Gene3D" id="3.10.20.30">
    <property type="match status" value="1"/>
</dbReference>
<dbReference type="InterPro" id="IPR045600">
    <property type="entry name" value="RelA/SpoT_AH_RIS"/>
</dbReference>
<dbReference type="Pfam" id="PF13291">
    <property type="entry name" value="ACT_4"/>
    <property type="match status" value="1"/>
</dbReference>
<dbReference type="FunCoup" id="A0A1B4XC92">
    <property type="interactions" value="538"/>
</dbReference>
<evidence type="ECO:0000256" key="2">
    <source>
        <dbReference type="ARBA" id="ARBA00024329"/>
    </source>
</evidence>
<dbReference type="InterPro" id="IPR006674">
    <property type="entry name" value="HD_domain"/>
</dbReference>
<dbReference type="InParanoid" id="A0A1B4XC92"/>
<dbReference type="NCBIfam" id="TIGR00691">
    <property type="entry name" value="spoT_relA"/>
    <property type="match status" value="1"/>
</dbReference>
<dbReference type="GO" id="GO:0008728">
    <property type="term" value="F:GTP diphosphokinase activity"/>
    <property type="evidence" value="ECO:0007669"/>
    <property type="project" value="TreeGrafter"/>
</dbReference>
<evidence type="ECO:0000313" key="11">
    <source>
        <dbReference type="Proteomes" id="UP000243180"/>
    </source>
</evidence>
<feature type="region of interest" description="Disordered" evidence="6">
    <location>
        <begin position="1"/>
        <end position="38"/>
    </location>
</feature>
<dbReference type="InterPro" id="IPR012675">
    <property type="entry name" value="Beta-grasp_dom_sf"/>
</dbReference>
<dbReference type="Pfam" id="PF13328">
    <property type="entry name" value="HD_4"/>
    <property type="match status" value="1"/>
</dbReference>
<dbReference type="PROSITE" id="PS51880">
    <property type="entry name" value="TGS"/>
    <property type="match status" value="1"/>
</dbReference>
<dbReference type="InterPro" id="IPR007685">
    <property type="entry name" value="RelA_SpoT"/>
</dbReference>
<gene>
    <name evidence="10" type="ORF">SCL_0114</name>
</gene>
<dbReference type="SUPFAM" id="SSF55021">
    <property type="entry name" value="ACT-like"/>
    <property type="match status" value="1"/>
</dbReference>
<evidence type="ECO:0000256" key="1">
    <source>
        <dbReference type="ARBA" id="ARBA00022801"/>
    </source>
</evidence>
<dbReference type="GO" id="GO:0015970">
    <property type="term" value="P:guanosine tetraphosphate biosynthetic process"/>
    <property type="evidence" value="ECO:0007669"/>
    <property type="project" value="UniProtKB-UniPathway"/>
</dbReference>
<dbReference type="SMART" id="SM00954">
    <property type="entry name" value="RelA_SpoT"/>
    <property type="match status" value="1"/>
</dbReference>
<evidence type="ECO:0000313" key="10">
    <source>
        <dbReference type="EMBL" id="BAV32438.1"/>
    </source>
</evidence>
<dbReference type="GO" id="GO:0015949">
    <property type="term" value="P:nucleobase-containing small molecule interconversion"/>
    <property type="evidence" value="ECO:0007669"/>
    <property type="project" value="UniProtKB-ARBA"/>
</dbReference>
<protein>
    <recommendedName>
        <fullName evidence="3">guanosine-3',5'-bis(diphosphate) 3'-diphosphatase</fullName>
        <ecNumber evidence="3">3.1.7.2</ecNumber>
    </recommendedName>
</protein>
<dbReference type="SUPFAM" id="SSF109604">
    <property type="entry name" value="HD-domain/PDEase-like"/>
    <property type="match status" value="1"/>
</dbReference>
<dbReference type="OrthoDB" id="9805041at2"/>
<dbReference type="FunFam" id="3.10.20.30:FF:000002">
    <property type="entry name" value="GTP pyrophosphokinase (RelA/SpoT)"/>
    <property type="match status" value="1"/>
</dbReference>
<sequence>MKTQPTNPKQAGSTSARPPAKRAEPRSEPPPGKPGDRFQIADLCHLLESYLEPRDVADVYSAYLFGAEAHEGQRRVSGEPYIYHPIEVARILAEMHLDAKSITAAILHDVIEDTPTVKEKIAEQFGEDVAALVDGVSKITRIEFQSQEEAQAENFRKMLLAMASDIRVILIKLADRLHNMRTIAALKPERRRAIARETLDIYAPIANRLGVRQWAAELSNLGFAALYPLRYRIIDEAVRKRHGNRKAIVEKIRVAIVAQLEREGLHAEVTGREKSLYGVYRKMQQKHLSFDQVYDIYGFRVIVDKADTCYRALGVIHNLYKPIPGRFKDYIAIPKANGYQSLHTVVFGPFGVSLEVQIRTHEMDRVAEAGVASHWLYKSGDSVADPTQQRALQWLKDLLDTQQKAGNPREFLEHLKVDLFPDEVYVFTPNGEIKKLPRDATVIDFAYDVHTDIGNRCVGAKINHQLVPLRTTLRNGDHVEIITADWGRPSPSWLNYVVTSKSRAHIRNFLKNQKVDESAKLGERLLTTALEDIGADLQKIPADSRQALLKTLKLKNWDELMSEIGLGNRLASVVARQLVPPTEAEDASRFLRLFRLRSQKPKTKEPALAIHGTEGVVVTYARCCRPIPGDPILGFLTAGRGIVVHTEDCPNVVRYRKHPEQWIDVQWERDIKGVYPVYVRVEARNQRGVLASVAAAIAEQEANIDSVSFDDRDSQYTSMDFTIEVRDRVHLAQIMRRIRALESVVRINRKKG</sequence>
<dbReference type="CDD" id="cd01668">
    <property type="entry name" value="TGS_RSH"/>
    <property type="match status" value="1"/>
</dbReference>
<organism evidence="10 11">
    <name type="scientific">Sulfuricaulis limicola</name>
    <dbReference type="NCBI Taxonomy" id="1620215"/>
    <lineage>
        <taxon>Bacteria</taxon>
        <taxon>Pseudomonadati</taxon>
        <taxon>Pseudomonadota</taxon>
        <taxon>Gammaproteobacteria</taxon>
        <taxon>Acidiferrobacterales</taxon>
        <taxon>Acidiferrobacteraceae</taxon>
        <taxon>Sulfuricaulis</taxon>
    </lineage>
</organism>
<dbReference type="InterPro" id="IPR043519">
    <property type="entry name" value="NT_sf"/>
</dbReference>
<dbReference type="PROSITE" id="PS51831">
    <property type="entry name" value="HD"/>
    <property type="match status" value="1"/>
</dbReference>
<keyword evidence="11" id="KW-1185">Reference proteome</keyword>
<dbReference type="KEGG" id="slim:SCL_0114"/>
<evidence type="ECO:0000256" key="4">
    <source>
        <dbReference type="ARBA" id="ARBA00047968"/>
    </source>
</evidence>
<proteinExistence type="inferred from homology"/>
<comment type="function">
    <text evidence="5">In eubacteria ppGpp (guanosine 3'-diphosphate 5'-diphosphate) is a mediator of the stringent response that coordinates a variety of cellular activities in response to changes in nutritional abundance.</text>
</comment>
<dbReference type="RefSeq" id="WP_096359118.1">
    <property type="nucleotide sequence ID" value="NZ_AP014879.1"/>
</dbReference>
<comment type="pathway">
    <text evidence="2">Purine metabolism; ppGpp biosynthesis; ppGpp from GDP: step 1/1.</text>
</comment>
<accession>A0A1B4XC92</accession>
<dbReference type="Pfam" id="PF19296">
    <property type="entry name" value="RelA_AH_RIS"/>
    <property type="match status" value="1"/>
</dbReference>
<evidence type="ECO:0000256" key="5">
    <source>
        <dbReference type="RuleBase" id="RU003847"/>
    </source>
</evidence>
<feature type="compositionally biased region" description="Polar residues" evidence="6">
    <location>
        <begin position="1"/>
        <end position="16"/>
    </location>
</feature>
<dbReference type="CDD" id="cd00077">
    <property type="entry name" value="HDc"/>
    <property type="match status" value="1"/>
</dbReference>
<comment type="similarity">
    <text evidence="5">Belongs to the relA/spoT family.</text>
</comment>
<feature type="domain" description="HD" evidence="8">
    <location>
        <begin position="81"/>
        <end position="180"/>
    </location>
</feature>
<dbReference type="EMBL" id="AP014879">
    <property type="protein sequence ID" value="BAV32438.1"/>
    <property type="molecule type" value="Genomic_DNA"/>
</dbReference>
<dbReference type="EC" id="3.1.7.2" evidence="3"/>
<dbReference type="InterPro" id="IPR012676">
    <property type="entry name" value="TGS-like"/>
</dbReference>
<feature type="domain" description="TGS" evidence="9">
    <location>
        <begin position="422"/>
        <end position="483"/>
    </location>
</feature>